<feature type="transmembrane region" description="Helical" evidence="1">
    <location>
        <begin position="137"/>
        <end position="158"/>
    </location>
</feature>
<comment type="caution">
    <text evidence="2">The sequence shown here is derived from an EMBL/GenBank/DDBJ whole genome shotgun (WGS) entry which is preliminary data.</text>
</comment>
<dbReference type="AlphaFoldDB" id="E6MVC1"/>
<proteinExistence type="predicted"/>
<gene>
    <name evidence="2" type="ORF">NMH_0127</name>
</gene>
<organism evidence="2 3">
    <name type="scientific">Neisseria meningitidis serogroup B / serotype 15 (strain H44/76)</name>
    <dbReference type="NCBI Taxonomy" id="909420"/>
    <lineage>
        <taxon>Bacteria</taxon>
        <taxon>Pseudomonadati</taxon>
        <taxon>Pseudomonadota</taxon>
        <taxon>Betaproteobacteria</taxon>
        <taxon>Neisseriales</taxon>
        <taxon>Neisseriaceae</taxon>
        <taxon>Neisseria</taxon>
    </lineage>
</organism>
<accession>E6MVC1</accession>
<keyword evidence="1" id="KW-0472">Membrane</keyword>
<dbReference type="Proteomes" id="UP000032707">
    <property type="component" value="Unassembled WGS sequence"/>
</dbReference>
<feature type="transmembrane region" description="Helical" evidence="1">
    <location>
        <begin position="254"/>
        <end position="275"/>
    </location>
</feature>
<feature type="transmembrane region" description="Helical" evidence="1">
    <location>
        <begin position="467"/>
        <end position="489"/>
    </location>
</feature>
<evidence type="ECO:0000256" key="1">
    <source>
        <dbReference type="SAM" id="Phobius"/>
    </source>
</evidence>
<sequence>MQSFLLPVFLCLMPSEAVSARPLCEYLLHLAIRPFFLTLMLTYTPPDARPPAKTHEKPWLLLLMAFAWLWPGVFSHDLWNPDEPAVYTAVEALAGSPTPLVAHLFGQTDFGIPPVYLWVAAAFKHLLSPWAADSYDAARFAGVFFAVIGLTSCGFAGFNFLGRHHGRSVVLILIGCIGLIPVAHFLNPAAAAFAAAGLVLHGYSLARRRVIAASFLLGTGWTLMSLAAAYPAAFALMLPLPVLMFFRPWQSRRLMLTAVASLAFALPLMTVYPLLLAKTQPALFAQWLDYHVFGTFGGVRHVQTAFSLFYYLKNLLWFALPALPLAVWTVCRTRLFSTDWGILGVVWMLAVLVLLAVNPQRFQDNLVWLLPPLALFGAAQLDSLRRGAAAFVNWFGIMAFGLFAVFLWTGFFAMNYGWPAKLAERAAYFSPYYVPDIDPIPMAVAVLFTPLWLWAITRKNIRGRQAVTNWAAGVTLTWALLMTLFLPWLDAAKSHAPVVRSMEASLSPELKRELSDGIECIGIGGGDLHTRIVWTQYGTLPHRVGDVQCRYRIVLLPQNADAPQGWQTVWQGARPRNKDSKFALIRKIGENI</sequence>
<feature type="transmembrane region" description="Helical" evidence="1">
    <location>
        <begin position="437"/>
        <end position="455"/>
    </location>
</feature>
<protein>
    <submittedName>
        <fullName evidence="2">Inner membrane protein</fullName>
    </submittedName>
</protein>
<evidence type="ECO:0000313" key="2">
    <source>
        <dbReference type="EMBL" id="EFV64528.1"/>
    </source>
</evidence>
<keyword evidence="1" id="KW-1133">Transmembrane helix</keyword>
<feature type="transmembrane region" description="Helical" evidence="1">
    <location>
        <begin position="170"/>
        <end position="200"/>
    </location>
</feature>
<name>E6MVC1_NEIMH</name>
<feature type="transmembrane region" description="Helical" evidence="1">
    <location>
        <begin position="391"/>
        <end position="417"/>
    </location>
</feature>
<feature type="transmembrane region" description="Helical" evidence="1">
    <location>
        <begin position="340"/>
        <end position="360"/>
    </location>
</feature>
<dbReference type="PATRIC" id="fig|909420.4.peg.582"/>
<dbReference type="EMBL" id="AEQZ01000011">
    <property type="protein sequence ID" value="EFV64528.1"/>
    <property type="molecule type" value="Genomic_DNA"/>
</dbReference>
<reference evidence="2 3" key="1">
    <citation type="journal article" date="2011" name="J. Bacteriol.">
        <title>Genome sequence of Neisseria meningitidis serogroup B strain H44/76.</title>
        <authorList>
            <person name="Piet J.R."/>
            <person name="Huis In 't Veld R.A."/>
            <person name="van Schaik B.D."/>
            <person name="van Kampen A.H."/>
            <person name="Baas F."/>
            <person name="van de Beek D."/>
            <person name="Pannekoek Y."/>
            <person name="van der Ende A."/>
        </authorList>
    </citation>
    <scope>NUCLEOTIDE SEQUENCE [LARGE SCALE GENOMIC DNA]</scope>
    <source>
        <strain evidence="2 3">H44/76</strain>
    </source>
</reference>
<evidence type="ECO:0000313" key="3">
    <source>
        <dbReference type="Proteomes" id="UP000032707"/>
    </source>
</evidence>
<keyword evidence="1" id="KW-0812">Transmembrane</keyword>
<feature type="transmembrane region" description="Helical" evidence="1">
    <location>
        <begin position="220"/>
        <end position="242"/>
    </location>
</feature>
<feature type="transmembrane region" description="Helical" evidence="1">
    <location>
        <begin position="308"/>
        <end position="328"/>
    </location>
</feature>